<dbReference type="PROSITE" id="PS51318">
    <property type="entry name" value="TAT"/>
    <property type="match status" value="1"/>
</dbReference>
<dbReference type="RefSeq" id="WP_233086779.1">
    <property type="nucleotide sequence ID" value="NZ_BAABWN010000020.1"/>
</dbReference>
<reference evidence="2 3" key="1">
    <citation type="submission" date="2024-04" db="EMBL/GenBank/DDBJ databases">
        <title>Draft genome sequence of Sessilibacter corallicola NBRC 116591.</title>
        <authorList>
            <person name="Miyakawa T."/>
            <person name="Kusuya Y."/>
            <person name="Miura T."/>
        </authorList>
    </citation>
    <scope>NUCLEOTIDE SEQUENCE [LARGE SCALE GENOMIC DNA]</scope>
    <source>
        <strain evidence="2 3">KU-00831-HH</strain>
    </source>
</reference>
<comment type="caution">
    <text evidence="2">The sequence shown here is derived from an EMBL/GenBank/DDBJ whole genome shotgun (WGS) entry which is preliminary data.</text>
</comment>
<keyword evidence="3" id="KW-1185">Reference proteome</keyword>
<organism evidence="2 3">
    <name type="scientific">Sessilibacter corallicola</name>
    <dbReference type="NCBI Taxonomy" id="2904075"/>
    <lineage>
        <taxon>Bacteria</taxon>
        <taxon>Pseudomonadati</taxon>
        <taxon>Pseudomonadota</taxon>
        <taxon>Gammaproteobacteria</taxon>
        <taxon>Cellvibrionales</taxon>
        <taxon>Cellvibrionaceae</taxon>
        <taxon>Sessilibacter</taxon>
    </lineage>
</organism>
<dbReference type="EMBL" id="BAABWN010000020">
    <property type="protein sequence ID" value="GAA6170179.1"/>
    <property type="molecule type" value="Genomic_DNA"/>
</dbReference>
<gene>
    <name evidence="2" type="ORF">NBRC116591_39920</name>
</gene>
<evidence type="ECO:0000256" key="1">
    <source>
        <dbReference type="ARBA" id="ARBA00022729"/>
    </source>
</evidence>
<dbReference type="InterPro" id="IPR016119">
    <property type="entry name" value="Br/Cl_peroxidase_C"/>
</dbReference>
<proteinExistence type="predicted"/>
<dbReference type="CDD" id="cd03398">
    <property type="entry name" value="PAP2_haloperoxidase"/>
    <property type="match status" value="1"/>
</dbReference>
<evidence type="ECO:0000313" key="3">
    <source>
        <dbReference type="Proteomes" id="UP001465153"/>
    </source>
</evidence>
<keyword evidence="1" id="KW-0732">Signal</keyword>
<dbReference type="PANTHER" id="PTHR34599">
    <property type="entry name" value="PEROXIDASE-RELATED"/>
    <property type="match status" value="1"/>
</dbReference>
<dbReference type="InterPro" id="IPR019546">
    <property type="entry name" value="TAT_signal_bac_arc"/>
</dbReference>
<sequence length="574" mass="62835">MTTEKNNDIETTTETSRRDFLKLSATSGTALAAGAALGLGGASSANADDFNPFQFEPSSPLGNRALKAAEINIRAANQQFRETLRLPTQFDNNDERRYASQNFYASYSKCLPCNQFGEVNPASFRQLQRAMRTGAEADFQAIVLDATSDRGLVSPQAAFKFELSGLDSHATRINASHTFRSADIAGEMAEVYWQALTRDVPYSEYDSNPLTNAAVADLNNFTVTPGSFNNGETTTANLFRGETPGDLAGPYVSQLLLKDFSYGSVDVVQRYEKGVEGVNFMVDEANWLNVQKGATPNETLEFDPVKRYIFNARTMAEYVHRDLTFSAYLQAALVMLSYGPGAVEQNFPYVNGGNQEGFATFGTPYILDLIARAGNLALTGAWFHKWRVNRFLRPEAYAGRVNFMTKGQRSYELHSDILNSDAVSRLMSENGTALCPQAFTEGSPTHPSFPAGHACYSGSCATVLKALFNEDFVIPDPVFADNTGENLLPYTGSDDLTLRGEINKLANNIALGRDGAGVHYRQDGVQGLLVGEQQAITLLRDASETVNEAQFGGFSLTKFDGTRILIRDRQVITL</sequence>
<evidence type="ECO:0000313" key="2">
    <source>
        <dbReference type="EMBL" id="GAA6170179.1"/>
    </source>
</evidence>
<dbReference type="SUPFAM" id="SSF48317">
    <property type="entry name" value="Acid phosphatase/Vanadium-dependent haloperoxidase"/>
    <property type="match status" value="1"/>
</dbReference>
<dbReference type="NCBIfam" id="TIGR01409">
    <property type="entry name" value="TAT_signal_seq"/>
    <property type="match status" value="1"/>
</dbReference>
<dbReference type="InterPro" id="IPR052559">
    <property type="entry name" value="V-haloperoxidase"/>
</dbReference>
<protein>
    <submittedName>
        <fullName evidence="2">Vanadium-dependent haloperoxidase</fullName>
    </submittedName>
</protein>
<dbReference type="Gene3D" id="1.10.606.10">
    <property type="entry name" value="Vanadium-containing Chloroperoxidase, domain 2"/>
    <property type="match status" value="1"/>
</dbReference>
<accession>A0ABQ0AEU2</accession>
<name>A0ABQ0AEU2_9GAMM</name>
<dbReference type="InterPro" id="IPR036938">
    <property type="entry name" value="PAP2/HPO_sf"/>
</dbReference>
<dbReference type="PANTHER" id="PTHR34599:SF1">
    <property type="entry name" value="PHOSPHATIDIC ACID PHOSPHATASE TYPE 2_HALOPEROXIDASE DOMAIN-CONTAINING PROTEIN"/>
    <property type="match status" value="1"/>
</dbReference>
<dbReference type="Proteomes" id="UP001465153">
    <property type="component" value="Unassembled WGS sequence"/>
</dbReference>
<dbReference type="InterPro" id="IPR006311">
    <property type="entry name" value="TAT_signal"/>
</dbReference>